<reference evidence="1" key="1">
    <citation type="submission" date="2018-05" db="EMBL/GenBank/DDBJ databases">
        <authorList>
            <person name="Lanie J.A."/>
            <person name="Ng W.-L."/>
            <person name="Kazmierczak K.M."/>
            <person name="Andrzejewski T.M."/>
            <person name="Davidsen T.M."/>
            <person name="Wayne K.J."/>
            <person name="Tettelin H."/>
            <person name="Glass J.I."/>
            <person name="Rusch D."/>
            <person name="Podicherti R."/>
            <person name="Tsui H.-C.T."/>
            <person name="Winkler M.E."/>
        </authorList>
    </citation>
    <scope>NUCLEOTIDE SEQUENCE</scope>
</reference>
<proteinExistence type="predicted"/>
<dbReference type="InterPro" id="IPR003748">
    <property type="entry name" value="DUF169"/>
</dbReference>
<protein>
    <recommendedName>
        <fullName evidence="2">Light-independent protochlorophyllide reductase subunit B-like C-terminal domain-containing protein</fullName>
    </recommendedName>
</protein>
<evidence type="ECO:0008006" key="2">
    <source>
        <dbReference type="Google" id="ProtNLM"/>
    </source>
</evidence>
<dbReference type="PANTHER" id="PTHR37954">
    <property type="entry name" value="BLL4979 PROTEIN"/>
    <property type="match status" value="1"/>
</dbReference>
<organism evidence="1">
    <name type="scientific">marine metagenome</name>
    <dbReference type="NCBI Taxonomy" id="408172"/>
    <lineage>
        <taxon>unclassified sequences</taxon>
        <taxon>metagenomes</taxon>
        <taxon>ecological metagenomes</taxon>
    </lineage>
</organism>
<accession>A0A381PTU0</accession>
<evidence type="ECO:0000313" key="1">
    <source>
        <dbReference type="EMBL" id="SUZ70486.1"/>
    </source>
</evidence>
<dbReference type="Pfam" id="PF02596">
    <property type="entry name" value="DUF169"/>
    <property type="match status" value="1"/>
</dbReference>
<dbReference type="PANTHER" id="PTHR37954:SF3">
    <property type="entry name" value="DUF169 DOMAIN-CONTAINING PROTEIN"/>
    <property type="match status" value="1"/>
</dbReference>
<name>A0A381PTU0_9ZZZZ</name>
<dbReference type="Gene3D" id="1.10.8.550">
    <property type="entry name" value="Proto-chlorophyllide reductase 57 kD subunit B"/>
    <property type="match status" value="1"/>
</dbReference>
<dbReference type="InterPro" id="IPR042298">
    <property type="entry name" value="P-CP_red_C"/>
</dbReference>
<dbReference type="AlphaFoldDB" id="A0A381PTU0"/>
<sequence length="324" mass="35774">MVTMVAFKEINDSLSGKVRGNPVAISLFEKEIPEIYQKKKVVPCSIVRHAMDEGEIVSFDKYHHDCTTGVYTAGVHEGTDEIRTGQYLAKNIPSYTDLGAEQIKTGDYVLPQKTVVGIGAAPLADVPKGIYVDWIVVVCTPHWANFIGGARTVLDGTPPRGACGSSFCSDLFATPWHDGNVVITPGDLGGRMNNRLKPEEMFVVIPNQYLDSLYNIMTSTPDARAVLEATKPEESEYWKKRERAKKAKAEEAKNESSSSDFEAKISMKWDQEAKKMISMTPPGIIEMAINNVEDFARDKGVKEITKSVVMDQMKSVGMDPSMLN</sequence>
<gene>
    <name evidence="1" type="ORF">METZ01_LOCUS23340</name>
</gene>
<dbReference type="EMBL" id="UINC01001093">
    <property type="protein sequence ID" value="SUZ70486.1"/>
    <property type="molecule type" value="Genomic_DNA"/>
</dbReference>